<evidence type="ECO:0000256" key="4">
    <source>
        <dbReference type="ARBA" id="ARBA00022801"/>
    </source>
</evidence>
<comment type="similarity">
    <text evidence="2">Belongs to the metallo-beta-lactamase superfamily. Glyoxalase II family.</text>
</comment>
<dbReference type="GO" id="GO:0016787">
    <property type="term" value="F:hydrolase activity"/>
    <property type="evidence" value="ECO:0007669"/>
    <property type="project" value="UniProtKB-KW"/>
</dbReference>
<dbReference type="PANTHER" id="PTHR11935">
    <property type="entry name" value="BETA LACTAMASE DOMAIN"/>
    <property type="match status" value="1"/>
</dbReference>
<dbReference type="Pfam" id="PF00753">
    <property type="entry name" value="Lactamase_B"/>
    <property type="match status" value="1"/>
</dbReference>
<protein>
    <recommendedName>
        <fullName evidence="7">Metallo-beta-lactamase domain-containing protein</fullName>
    </recommendedName>
</protein>
<gene>
    <name evidence="8" type="ORF">RRG08_017699</name>
</gene>
<dbReference type="GO" id="GO:0005739">
    <property type="term" value="C:mitochondrion"/>
    <property type="evidence" value="ECO:0007669"/>
    <property type="project" value="TreeGrafter"/>
</dbReference>
<keyword evidence="4" id="KW-0378">Hydrolase</keyword>
<dbReference type="SMART" id="SM00849">
    <property type="entry name" value="Lactamase_B"/>
    <property type="match status" value="1"/>
</dbReference>
<evidence type="ECO:0000256" key="3">
    <source>
        <dbReference type="ARBA" id="ARBA00022723"/>
    </source>
</evidence>
<evidence type="ECO:0000256" key="1">
    <source>
        <dbReference type="ARBA" id="ARBA00001947"/>
    </source>
</evidence>
<dbReference type="AlphaFoldDB" id="A0AAE1A155"/>
<evidence type="ECO:0000313" key="8">
    <source>
        <dbReference type="EMBL" id="KAK3779047.1"/>
    </source>
</evidence>
<dbReference type="EMBL" id="JAWDGP010002888">
    <property type="protein sequence ID" value="KAK3779047.1"/>
    <property type="molecule type" value="Genomic_DNA"/>
</dbReference>
<keyword evidence="5" id="KW-0862">Zinc</keyword>
<evidence type="ECO:0000256" key="2">
    <source>
        <dbReference type="ARBA" id="ARBA00006759"/>
    </source>
</evidence>
<dbReference type="PANTHER" id="PTHR11935:SF116">
    <property type="entry name" value="HYDROLASE PNKD-RELATED"/>
    <property type="match status" value="1"/>
</dbReference>
<name>A0AAE1A155_9GAST</name>
<feature type="compositionally biased region" description="Basic and acidic residues" evidence="6">
    <location>
        <begin position="362"/>
        <end position="373"/>
    </location>
</feature>
<evidence type="ECO:0000259" key="7">
    <source>
        <dbReference type="SMART" id="SM00849"/>
    </source>
</evidence>
<dbReference type="SUPFAM" id="SSF56281">
    <property type="entry name" value="Metallo-hydrolase/oxidoreductase"/>
    <property type="match status" value="1"/>
</dbReference>
<comment type="cofactor">
    <cofactor evidence="1">
        <name>Zn(2+)</name>
        <dbReference type="ChEBI" id="CHEBI:29105"/>
    </cofactor>
</comment>
<dbReference type="InterPro" id="IPR001279">
    <property type="entry name" value="Metallo-B-lactamas"/>
</dbReference>
<organism evidence="8 9">
    <name type="scientific">Elysia crispata</name>
    <name type="common">lettuce slug</name>
    <dbReference type="NCBI Taxonomy" id="231223"/>
    <lineage>
        <taxon>Eukaryota</taxon>
        <taxon>Metazoa</taxon>
        <taxon>Spiralia</taxon>
        <taxon>Lophotrochozoa</taxon>
        <taxon>Mollusca</taxon>
        <taxon>Gastropoda</taxon>
        <taxon>Heterobranchia</taxon>
        <taxon>Euthyneura</taxon>
        <taxon>Panpulmonata</taxon>
        <taxon>Sacoglossa</taxon>
        <taxon>Placobranchoidea</taxon>
        <taxon>Plakobranchidae</taxon>
        <taxon>Elysia</taxon>
    </lineage>
</organism>
<proteinExistence type="inferred from homology"/>
<feature type="domain" description="Metallo-beta-lactamase" evidence="7">
    <location>
        <begin position="61"/>
        <end position="219"/>
    </location>
</feature>
<sequence length="373" mass="41430">MGSCVFKAGYTLYADTCIGRCIHNRFIANFQKQFGENAMHSKLTPFVFQGLLILPVPVLVNNYAYLIADLSEHIFVLVDVGDATIVKRMNVQPEAVLTTHKHWDHSGGNRQMRSTFPGLKVYGGTLDHVPDCTHTVDDGQELRFGQLKFTAMWTPGHTKGHTVWRLHGSDFGCADSVFTGDLLMLAGCGAAFEGPVRQLNASLNKMKDLPDDTMVWPGHELALENLELAVFIEPENIKALLKLVWAFNRREAKFCTCPSTIGEEKGYNPFLRINDHQLLRALGIFERTQCPNHPMTQDQIAEFCFDMIVAHAVKMNQVKKALRQNAEQGMGQDEGTSQPVAVEDRDGARPGAAVTVTFSPGPEREKITETTVA</sequence>
<dbReference type="Proteomes" id="UP001283361">
    <property type="component" value="Unassembled WGS sequence"/>
</dbReference>
<dbReference type="CDD" id="cd07723">
    <property type="entry name" value="hydroxyacylglutathione_hydrolase_MBL-fold"/>
    <property type="match status" value="1"/>
</dbReference>
<keyword evidence="3" id="KW-0479">Metal-binding</keyword>
<reference evidence="8" key="1">
    <citation type="journal article" date="2023" name="G3 (Bethesda)">
        <title>A reference genome for the long-term kleptoplast-retaining sea slug Elysia crispata morphotype clarki.</title>
        <authorList>
            <person name="Eastman K.E."/>
            <person name="Pendleton A.L."/>
            <person name="Shaikh M.A."/>
            <person name="Suttiyut T."/>
            <person name="Ogas R."/>
            <person name="Tomko P."/>
            <person name="Gavelis G."/>
            <person name="Widhalm J.R."/>
            <person name="Wisecaver J.H."/>
        </authorList>
    </citation>
    <scope>NUCLEOTIDE SEQUENCE</scope>
    <source>
        <strain evidence="8">ECLA1</strain>
    </source>
</reference>
<dbReference type="InterPro" id="IPR036866">
    <property type="entry name" value="RibonucZ/Hydroxyglut_hydro"/>
</dbReference>
<evidence type="ECO:0000256" key="6">
    <source>
        <dbReference type="SAM" id="MobiDB-lite"/>
    </source>
</evidence>
<dbReference type="InterPro" id="IPR032282">
    <property type="entry name" value="HAGH_C"/>
</dbReference>
<evidence type="ECO:0000256" key="5">
    <source>
        <dbReference type="ARBA" id="ARBA00022833"/>
    </source>
</evidence>
<comment type="caution">
    <text evidence="8">The sequence shown here is derived from an EMBL/GenBank/DDBJ whole genome shotgun (WGS) entry which is preliminary data.</text>
</comment>
<accession>A0AAE1A155</accession>
<feature type="region of interest" description="Disordered" evidence="6">
    <location>
        <begin position="326"/>
        <end position="373"/>
    </location>
</feature>
<dbReference type="Gene3D" id="3.60.15.10">
    <property type="entry name" value="Ribonuclease Z/Hydroxyacylglutathione hydrolase-like"/>
    <property type="match status" value="1"/>
</dbReference>
<dbReference type="InterPro" id="IPR035680">
    <property type="entry name" value="Clx_II_MBL"/>
</dbReference>
<evidence type="ECO:0000313" key="9">
    <source>
        <dbReference type="Proteomes" id="UP001283361"/>
    </source>
</evidence>
<dbReference type="GO" id="GO:0046872">
    <property type="term" value="F:metal ion binding"/>
    <property type="evidence" value="ECO:0007669"/>
    <property type="project" value="UniProtKB-KW"/>
</dbReference>
<keyword evidence="9" id="KW-1185">Reference proteome</keyword>
<dbReference type="Pfam" id="PF16123">
    <property type="entry name" value="HAGH_C"/>
    <property type="match status" value="1"/>
</dbReference>